<dbReference type="PANTHER" id="PTHR23232">
    <property type="entry name" value="KRAB DOMAIN C2H2 ZINC FINGER"/>
    <property type="match status" value="1"/>
</dbReference>
<dbReference type="Gene3D" id="6.10.140.140">
    <property type="match status" value="1"/>
</dbReference>
<dbReference type="PANTHER" id="PTHR23232:SF142">
    <property type="entry name" value="GASTRULA ZINC FINGER PROTEIN XLCGF57.1-LIKE-RELATED"/>
    <property type="match status" value="1"/>
</dbReference>
<dbReference type="CDD" id="cd07765">
    <property type="entry name" value="KRAB_A-box"/>
    <property type="match status" value="1"/>
</dbReference>
<feature type="compositionally biased region" description="Basic and acidic residues" evidence="1">
    <location>
        <begin position="9"/>
        <end position="27"/>
    </location>
</feature>
<dbReference type="InterPro" id="IPR036051">
    <property type="entry name" value="KRAB_dom_sf"/>
</dbReference>
<feature type="region of interest" description="Disordered" evidence="1">
    <location>
        <begin position="1"/>
        <end position="39"/>
    </location>
</feature>
<evidence type="ECO:0000259" key="2">
    <source>
        <dbReference type="PROSITE" id="PS50805"/>
    </source>
</evidence>
<evidence type="ECO:0000313" key="4">
    <source>
        <dbReference type="Proteomes" id="UP000031443"/>
    </source>
</evidence>
<feature type="compositionally biased region" description="Low complexity" evidence="1">
    <location>
        <begin position="169"/>
        <end position="188"/>
    </location>
</feature>
<dbReference type="AlphaFoldDB" id="M7BGS3"/>
<accession>M7BGS3</accession>
<dbReference type="PROSITE" id="PS50805">
    <property type="entry name" value="KRAB"/>
    <property type="match status" value="1"/>
</dbReference>
<organism evidence="3 4">
    <name type="scientific">Chelonia mydas</name>
    <name type="common">Green sea-turtle</name>
    <name type="synonym">Chelonia agassizi</name>
    <dbReference type="NCBI Taxonomy" id="8469"/>
    <lineage>
        <taxon>Eukaryota</taxon>
        <taxon>Metazoa</taxon>
        <taxon>Chordata</taxon>
        <taxon>Craniata</taxon>
        <taxon>Vertebrata</taxon>
        <taxon>Euteleostomi</taxon>
        <taxon>Archelosauria</taxon>
        <taxon>Testudinata</taxon>
        <taxon>Testudines</taxon>
        <taxon>Cryptodira</taxon>
        <taxon>Durocryptodira</taxon>
        <taxon>Americhelydia</taxon>
        <taxon>Chelonioidea</taxon>
        <taxon>Cheloniidae</taxon>
        <taxon>Chelonia</taxon>
    </lineage>
</organism>
<dbReference type="InterPro" id="IPR001909">
    <property type="entry name" value="KRAB"/>
</dbReference>
<gene>
    <name evidence="3" type="ORF">UY3_15458</name>
</gene>
<name>M7BGS3_CHEMY</name>
<feature type="region of interest" description="Disordered" evidence="1">
    <location>
        <begin position="156"/>
        <end position="188"/>
    </location>
</feature>
<dbReference type="InterPro" id="IPR050169">
    <property type="entry name" value="Krueppel_C2H2_ZnF"/>
</dbReference>
<evidence type="ECO:0000313" key="3">
    <source>
        <dbReference type="EMBL" id="EMP27437.1"/>
    </source>
</evidence>
<feature type="compositionally biased region" description="Polar residues" evidence="1">
    <location>
        <begin position="28"/>
        <end position="39"/>
    </location>
</feature>
<dbReference type="STRING" id="8469.M7BGS3"/>
<dbReference type="SUPFAM" id="SSF109640">
    <property type="entry name" value="KRAB domain (Kruppel-associated box)"/>
    <property type="match status" value="1"/>
</dbReference>
<dbReference type="Pfam" id="PF01352">
    <property type="entry name" value="KRAB"/>
    <property type="match status" value="1"/>
</dbReference>
<dbReference type="EMBL" id="KB570225">
    <property type="protein sequence ID" value="EMP27437.1"/>
    <property type="molecule type" value="Genomic_DNA"/>
</dbReference>
<dbReference type="Proteomes" id="UP000031443">
    <property type="component" value="Unassembled WGS sequence"/>
</dbReference>
<sequence>MQEEPGSQQEKKNCGRDRKERWSRAKLTEQQLNSSHSSDLTFKRKQQQIYSMSLTFEDVAMYFSPAEWALLGEEQRQLYKHVMWENYQTLVSLGIQTPKPVVISSIERGEELCVQGPTEDEDEDVLSGTRPGFPDTEETWDWSAIESSLGFFLTQSSSPRTGQEVEDPCPSTSSSACSPWDSSSAWDSGSSEADGRFCFVPGEEPGWAQGGVRRGLRRPCAQALDQSYGGGSPDQDEAQQLLFLHTIHPACLTAQQRGQDTLAPHCCKAAVVERIVDLIDELPDGSPPRAILANSVTAVGNLRICIGSCQTSWMPCWGTCWQSPHTPTGSTTPCLTIHEAEDLWVWDWHQDSRFLGYKNRARVRETELSLPQMVQKGHWVRAPAPLKLGKLHF</sequence>
<proteinExistence type="predicted"/>
<dbReference type="SMART" id="SM00349">
    <property type="entry name" value="KRAB"/>
    <property type="match status" value="1"/>
</dbReference>
<protein>
    <recommendedName>
        <fullName evidence="2">KRAB domain-containing protein</fullName>
    </recommendedName>
</protein>
<keyword evidence="4" id="KW-1185">Reference proteome</keyword>
<dbReference type="GO" id="GO:0006355">
    <property type="term" value="P:regulation of DNA-templated transcription"/>
    <property type="evidence" value="ECO:0007669"/>
    <property type="project" value="InterPro"/>
</dbReference>
<feature type="domain" description="KRAB" evidence="2">
    <location>
        <begin position="54"/>
        <end position="125"/>
    </location>
</feature>
<evidence type="ECO:0000256" key="1">
    <source>
        <dbReference type="SAM" id="MobiDB-lite"/>
    </source>
</evidence>
<reference evidence="4" key="1">
    <citation type="journal article" date="2013" name="Nat. Genet.">
        <title>The draft genomes of soft-shell turtle and green sea turtle yield insights into the development and evolution of the turtle-specific body plan.</title>
        <authorList>
            <person name="Wang Z."/>
            <person name="Pascual-Anaya J."/>
            <person name="Zadissa A."/>
            <person name="Li W."/>
            <person name="Niimura Y."/>
            <person name="Huang Z."/>
            <person name="Li C."/>
            <person name="White S."/>
            <person name="Xiong Z."/>
            <person name="Fang D."/>
            <person name="Wang B."/>
            <person name="Ming Y."/>
            <person name="Chen Y."/>
            <person name="Zheng Y."/>
            <person name="Kuraku S."/>
            <person name="Pignatelli M."/>
            <person name="Herrero J."/>
            <person name="Beal K."/>
            <person name="Nozawa M."/>
            <person name="Li Q."/>
            <person name="Wang J."/>
            <person name="Zhang H."/>
            <person name="Yu L."/>
            <person name="Shigenobu S."/>
            <person name="Wang J."/>
            <person name="Liu J."/>
            <person name="Flicek P."/>
            <person name="Searle S."/>
            <person name="Wang J."/>
            <person name="Kuratani S."/>
            <person name="Yin Y."/>
            <person name="Aken B."/>
            <person name="Zhang G."/>
            <person name="Irie N."/>
        </authorList>
    </citation>
    <scope>NUCLEOTIDE SEQUENCE [LARGE SCALE GENOMIC DNA]</scope>
</reference>